<gene>
    <name evidence="3" type="ORF">H9977_09535</name>
</gene>
<accession>A0A9D1X9Z7</accession>
<dbReference type="Pfam" id="PF18998">
    <property type="entry name" value="Flg_new_2"/>
    <property type="match status" value="1"/>
</dbReference>
<evidence type="ECO:0000313" key="4">
    <source>
        <dbReference type="Proteomes" id="UP000886740"/>
    </source>
</evidence>
<feature type="domain" description="Bacterial repeat" evidence="2">
    <location>
        <begin position="915"/>
        <end position="989"/>
    </location>
</feature>
<proteinExistence type="predicted"/>
<organism evidence="3 4">
    <name type="scientific">Candidatus Parabacteroides intestinipullorum</name>
    <dbReference type="NCBI Taxonomy" id="2838723"/>
    <lineage>
        <taxon>Bacteria</taxon>
        <taxon>Pseudomonadati</taxon>
        <taxon>Bacteroidota</taxon>
        <taxon>Bacteroidia</taxon>
        <taxon>Bacteroidales</taxon>
        <taxon>Tannerellaceae</taxon>
        <taxon>Parabacteroides</taxon>
    </lineage>
</organism>
<name>A0A9D1X9Z7_9BACT</name>
<reference evidence="3" key="1">
    <citation type="journal article" date="2021" name="PeerJ">
        <title>Extensive microbial diversity within the chicken gut microbiome revealed by metagenomics and culture.</title>
        <authorList>
            <person name="Gilroy R."/>
            <person name="Ravi A."/>
            <person name="Getino M."/>
            <person name="Pursley I."/>
            <person name="Horton D.L."/>
            <person name="Alikhan N.F."/>
            <person name="Baker D."/>
            <person name="Gharbi K."/>
            <person name="Hall N."/>
            <person name="Watson M."/>
            <person name="Adriaenssens E.M."/>
            <person name="Foster-Nyarko E."/>
            <person name="Jarju S."/>
            <person name="Secka A."/>
            <person name="Antonio M."/>
            <person name="Oren A."/>
            <person name="Chaudhuri R.R."/>
            <person name="La Ragione R."/>
            <person name="Hildebrand F."/>
            <person name="Pallen M.J."/>
        </authorList>
    </citation>
    <scope>NUCLEOTIDE SEQUENCE</scope>
    <source>
        <strain evidence="3">ChiGjej6B6-14162</strain>
    </source>
</reference>
<dbReference type="AlphaFoldDB" id="A0A9D1X9Z7"/>
<comment type="caution">
    <text evidence="3">The sequence shown here is derived from an EMBL/GenBank/DDBJ whole genome shotgun (WGS) entry which is preliminary data.</text>
</comment>
<sequence>MKRTNLFTRILLIGLCFLSSLVMALAQGQGKEPVRISTQEELLDVLSSPLRAGEEIMDIFIEKDLLVDTVVVVRNTTPIRIHGNSFIRDKGFSESIFVLEYGTNLTLESDIDGANEVSNAPEIVVREGATFCLNGSNITNVTHSKALMGIIENAGTMRMTGGKFGEYKSLEVKFDVIPYCCLNTGTLTLMSGNIDGTVSNRGKMIINQNASQSFNVKNILCGDTPLEIVSPLHTNLSLSKGNPLLSNSGFKNGETVAQGGSNYQLTESDREHLVFRGINIVTELSGNQIRIKSGGSGIIIVQFDLQALIDQATGTAQSPTLITVPEKGITLSKTVTIKDKHVKITGGKISADFSETKWLKMFVVESGSLTLEDITLDGNRGEKLTTPAEETCTFIHQKGGVCHLNDGVRMTNAFGHLDYLNALILQKGTTYVHDGCFISDNLCLLGGCVYVDKEAILVMDGGMIFGNNPIQGEYWYGGVYVAGQLDFYGGEISHHMDSNISIAGVVNYGSAATNKNIFSESMMFHKGGVLNMNRPLTYNVTLTFDEKVQPGDVLVRANGYQLTESDLGHFKLPEGYRLEKKDNTFVLAKAGVSGISTLQELIDAIDKAPAGTATVPTVLNIVKAIPVTQTIVIKNKHIKLTGENLTFNNGATGNIRFFSLEGAASLTIEKATLNGTVAGASHYCSFFHVSNQSTLNLSWVTMTGAHSNIENWALLTVLGTCNAEFTSFHNNTGNGLIYIGSSATCHFNGAEMNIASNNCIVGNTVYPLIYNYGVLNYNGGSLTNNVAVPFVNYGEMNLGKGLMVSNPLWNYNIENAALVYGSLTIDGGNFQDDIYLGKKTGKGCVTICEMVSNNQLTLVCPDAEDGWVAIKGGKGYKLTEADLRRIVLADDLSKEYRLALENNTLVLRALAGQKYNVIVGSCLNGTLKSDKSQAAKGEVVTITATPAAGYKLYADQLCYNHYYQLQATADKNVFTFNMPSTHAHVEAEFIPEKSNITPPDTTLFTPDDGVSPAPGIGNLDSLIIILGGDPDLEIDAKPVDENDLPGEMRDAIDRETTKGSELIGSLEELISRLDSKGNVETLYTIPSGKVRLTFFIKSSNLRAAGGQYYILCYSQGEVSTIIPEYDPESRTVTFETDRMGIFSVLYGQPTTANERITDGKAFIQVVTNGDRIEIHNLPTGIPYQIFDFSGRMVYGGIGNGGILSWNPATKGAYIIYIEGKSYKISF</sequence>
<evidence type="ECO:0000256" key="1">
    <source>
        <dbReference type="SAM" id="SignalP"/>
    </source>
</evidence>
<feature type="signal peptide" evidence="1">
    <location>
        <begin position="1"/>
        <end position="26"/>
    </location>
</feature>
<dbReference type="EMBL" id="DXEL01000066">
    <property type="protein sequence ID" value="HIX75256.1"/>
    <property type="molecule type" value="Genomic_DNA"/>
</dbReference>
<evidence type="ECO:0000259" key="2">
    <source>
        <dbReference type="Pfam" id="PF18998"/>
    </source>
</evidence>
<dbReference type="Proteomes" id="UP000886740">
    <property type="component" value="Unassembled WGS sequence"/>
</dbReference>
<keyword evidence="1" id="KW-0732">Signal</keyword>
<reference evidence="3" key="2">
    <citation type="submission" date="2021-04" db="EMBL/GenBank/DDBJ databases">
        <authorList>
            <person name="Gilroy R."/>
        </authorList>
    </citation>
    <scope>NUCLEOTIDE SEQUENCE</scope>
    <source>
        <strain evidence="3">ChiGjej6B6-14162</strain>
    </source>
</reference>
<dbReference type="InterPro" id="IPR044060">
    <property type="entry name" value="Bacterial_rp_domain"/>
</dbReference>
<protein>
    <recommendedName>
        <fullName evidence="2">Bacterial repeat domain-containing protein</fullName>
    </recommendedName>
</protein>
<evidence type="ECO:0000313" key="3">
    <source>
        <dbReference type="EMBL" id="HIX75256.1"/>
    </source>
</evidence>
<feature type="chain" id="PRO_5039194215" description="Bacterial repeat domain-containing protein" evidence="1">
    <location>
        <begin position="27"/>
        <end position="1226"/>
    </location>
</feature>